<accession>A0AAQ4DHD2</accession>
<evidence type="ECO:0000313" key="3">
    <source>
        <dbReference type="Proteomes" id="UP001321473"/>
    </source>
</evidence>
<dbReference type="EMBL" id="JARKHS020030695">
    <property type="protein sequence ID" value="KAK8761872.1"/>
    <property type="molecule type" value="Genomic_DNA"/>
</dbReference>
<reference evidence="2 3" key="1">
    <citation type="journal article" date="2023" name="Arcadia Sci">
        <title>De novo assembly of a long-read Amblyomma americanum tick genome.</title>
        <authorList>
            <person name="Chou S."/>
            <person name="Poskanzer K.E."/>
            <person name="Rollins M."/>
            <person name="Thuy-Boun P.S."/>
        </authorList>
    </citation>
    <scope>NUCLEOTIDE SEQUENCE [LARGE SCALE GENOMIC DNA]</scope>
    <source>
        <strain evidence="2">F_SG_1</strain>
        <tissue evidence="2">Salivary glands</tissue>
    </source>
</reference>
<dbReference type="AlphaFoldDB" id="A0AAQ4DHD2"/>
<sequence>MAPISTTGLKSTVERLLRILGPLGSGPPPAPTPLFGMESLRGCFRMEGRRRVVSAWSSCSTLPGDGGRAIATGAAAAAGSMVAAFGATAGELALSGLVGLSTPEVELSTPEVELSTPEVELSTPEVGLRPSAVGLTAEAPAPYR</sequence>
<comment type="caution">
    <text evidence="2">The sequence shown here is derived from an EMBL/GenBank/DDBJ whole genome shotgun (WGS) entry which is preliminary data.</text>
</comment>
<gene>
    <name evidence="2" type="ORF">V5799_026869</name>
</gene>
<proteinExistence type="predicted"/>
<dbReference type="Proteomes" id="UP001321473">
    <property type="component" value="Unassembled WGS sequence"/>
</dbReference>
<evidence type="ECO:0000256" key="1">
    <source>
        <dbReference type="SAM" id="MobiDB-lite"/>
    </source>
</evidence>
<name>A0AAQ4DHD2_AMBAM</name>
<feature type="region of interest" description="Disordered" evidence="1">
    <location>
        <begin position="107"/>
        <end position="144"/>
    </location>
</feature>
<keyword evidence="3" id="KW-1185">Reference proteome</keyword>
<protein>
    <submittedName>
        <fullName evidence="2">Uncharacterized protein</fullName>
    </submittedName>
</protein>
<evidence type="ECO:0000313" key="2">
    <source>
        <dbReference type="EMBL" id="KAK8761872.1"/>
    </source>
</evidence>
<organism evidence="2 3">
    <name type="scientific">Amblyomma americanum</name>
    <name type="common">Lone star tick</name>
    <dbReference type="NCBI Taxonomy" id="6943"/>
    <lineage>
        <taxon>Eukaryota</taxon>
        <taxon>Metazoa</taxon>
        <taxon>Ecdysozoa</taxon>
        <taxon>Arthropoda</taxon>
        <taxon>Chelicerata</taxon>
        <taxon>Arachnida</taxon>
        <taxon>Acari</taxon>
        <taxon>Parasitiformes</taxon>
        <taxon>Ixodida</taxon>
        <taxon>Ixodoidea</taxon>
        <taxon>Ixodidae</taxon>
        <taxon>Amblyomminae</taxon>
        <taxon>Amblyomma</taxon>
    </lineage>
</organism>